<dbReference type="AlphaFoldDB" id="A0A0P6XY50"/>
<dbReference type="Proteomes" id="UP000050544">
    <property type="component" value="Unassembled WGS sequence"/>
</dbReference>
<reference evidence="1 2" key="1">
    <citation type="submission" date="2015-07" db="EMBL/GenBank/DDBJ databases">
        <title>Whole genome sequence of Thermanaerothrix daxensis DSM 23592.</title>
        <authorList>
            <person name="Hemp J."/>
            <person name="Ward L.M."/>
            <person name="Pace L.A."/>
            <person name="Fischer W.W."/>
        </authorList>
    </citation>
    <scope>NUCLEOTIDE SEQUENCE [LARGE SCALE GENOMIC DNA]</scope>
    <source>
        <strain evidence="1 2">GNS-1</strain>
    </source>
</reference>
<comment type="caution">
    <text evidence="1">The sequence shown here is derived from an EMBL/GenBank/DDBJ whole genome shotgun (WGS) entry which is preliminary data.</text>
</comment>
<name>A0A0P6XY50_9CHLR</name>
<accession>A0A0P6XY50</accession>
<evidence type="ECO:0000313" key="2">
    <source>
        <dbReference type="Proteomes" id="UP000050544"/>
    </source>
</evidence>
<keyword evidence="2" id="KW-1185">Reference proteome</keyword>
<gene>
    <name evidence="1" type="ORF">SE15_05740</name>
</gene>
<proteinExistence type="predicted"/>
<protein>
    <submittedName>
        <fullName evidence="1">Uncharacterized protein</fullName>
    </submittedName>
</protein>
<sequence length="72" mass="8168">MDPQILQKVCRQIYARFPQVQGQKPKVKPQAEEIYLLVFESRATTADGKTLHHTVRATVTKTGKIIKTSTSR</sequence>
<organism evidence="1 2">
    <name type="scientific">Thermanaerothrix daxensis</name>
    <dbReference type="NCBI Taxonomy" id="869279"/>
    <lineage>
        <taxon>Bacteria</taxon>
        <taxon>Bacillati</taxon>
        <taxon>Chloroflexota</taxon>
        <taxon>Anaerolineae</taxon>
        <taxon>Anaerolineales</taxon>
        <taxon>Anaerolineaceae</taxon>
        <taxon>Thermanaerothrix</taxon>
    </lineage>
</organism>
<dbReference type="RefSeq" id="WP_054521120.1">
    <property type="nucleotide sequence ID" value="NZ_LGKO01000002.1"/>
</dbReference>
<dbReference type="STRING" id="869279.SE15_05740"/>
<evidence type="ECO:0000313" key="1">
    <source>
        <dbReference type="EMBL" id="KPL84575.1"/>
    </source>
</evidence>
<dbReference type="EMBL" id="LGKO01000002">
    <property type="protein sequence ID" value="KPL84575.1"/>
    <property type="molecule type" value="Genomic_DNA"/>
</dbReference>